<keyword evidence="3" id="KW-1185">Reference proteome</keyword>
<dbReference type="InParanoid" id="A0A0H2SAT3"/>
<proteinExistence type="predicted"/>
<gene>
    <name evidence="2" type="ORF">SCHPADRAFT_102954</name>
</gene>
<protein>
    <submittedName>
        <fullName evidence="2">Uncharacterized protein</fullName>
    </submittedName>
</protein>
<organism evidence="2 3">
    <name type="scientific">Schizopora paradoxa</name>
    <dbReference type="NCBI Taxonomy" id="27342"/>
    <lineage>
        <taxon>Eukaryota</taxon>
        <taxon>Fungi</taxon>
        <taxon>Dikarya</taxon>
        <taxon>Basidiomycota</taxon>
        <taxon>Agaricomycotina</taxon>
        <taxon>Agaricomycetes</taxon>
        <taxon>Hymenochaetales</taxon>
        <taxon>Schizoporaceae</taxon>
        <taxon>Schizopora</taxon>
    </lineage>
</organism>
<evidence type="ECO:0000313" key="2">
    <source>
        <dbReference type="EMBL" id="KLO18853.1"/>
    </source>
</evidence>
<feature type="compositionally biased region" description="Pro residues" evidence="1">
    <location>
        <begin position="50"/>
        <end position="73"/>
    </location>
</feature>
<dbReference type="Proteomes" id="UP000053477">
    <property type="component" value="Unassembled WGS sequence"/>
</dbReference>
<evidence type="ECO:0000313" key="3">
    <source>
        <dbReference type="Proteomes" id="UP000053477"/>
    </source>
</evidence>
<dbReference type="AlphaFoldDB" id="A0A0H2SAT3"/>
<accession>A0A0H2SAT3</accession>
<evidence type="ECO:0000256" key="1">
    <source>
        <dbReference type="SAM" id="MobiDB-lite"/>
    </source>
</evidence>
<feature type="region of interest" description="Disordered" evidence="1">
    <location>
        <begin position="47"/>
        <end position="84"/>
    </location>
</feature>
<sequence>MPAQSKFTKIQQAFLATHLDKYNMDRAARTKKKFKEDVGAEFLENWQPIIYPPPPPLPPGADPSKQPPPPPTPEQQRAAKQRWLDDERKKQVMNWYGNNTGSRAIELVKAGKVSRAVLIQLILGGIQKRRISKLQASHAYLHMFRD</sequence>
<dbReference type="EMBL" id="KQ085891">
    <property type="protein sequence ID" value="KLO18853.1"/>
    <property type="molecule type" value="Genomic_DNA"/>
</dbReference>
<name>A0A0H2SAT3_9AGAM</name>
<reference evidence="2 3" key="1">
    <citation type="submission" date="2015-04" db="EMBL/GenBank/DDBJ databases">
        <title>Complete genome sequence of Schizopora paradoxa KUC8140, a cosmopolitan wood degrader in East Asia.</title>
        <authorList>
            <consortium name="DOE Joint Genome Institute"/>
            <person name="Min B."/>
            <person name="Park H."/>
            <person name="Jang Y."/>
            <person name="Kim J.-J."/>
            <person name="Kim K.H."/>
            <person name="Pangilinan J."/>
            <person name="Lipzen A."/>
            <person name="Riley R."/>
            <person name="Grigoriev I.V."/>
            <person name="Spatafora J.W."/>
            <person name="Choi I.-G."/>
        </authorList>
    </citation>
    <scope>NUCLEOTIDE SEQUENCE [LARGE SCALE GENOMIC DNA]</scope>
    <source>
        <strain evidence="2 3">KUC8140</strain>
    </source>
</reference>